<protein>
    <recommendedName>
        <fullName evidence="7">Mitochondrial carrier protein</fullName>
    </recommendedName>
</protein>
<evidence type="ECO:0000313" key="5">
    <source>
        <dbReference type="EMBL" id="KAF7322592.1"/>
    </source>
</evidence>
<keyword evidence="2" id="KW-0812">Transmembrane</keyword>
<evidence type="ECO:0000256" key="4">
    <source>
        <dbReference type="ARBA" id="ARBA00023136"/>
    </source>
</evidence>
<accession>A0A8H6WM94</accession>
<dbReference type="InterPro" id="IPR023395">
    <property type="entry name" value="MCP_dom_sf"/>
</dbReference>
<dbReference type="EMBL" id="JACAZE010000001">
    <property type="protein sequence ID" value="KAF7322592.1"/>
    <property type="molecule type" value="Genomic_DNA"/>
</dbReference>
<sequence length="441" mass="48386">MRPALVLPRRSPTVFRQLSRALQPGKPFPSPISSYVELDTNDRALGLYFSRPIRLFRPPKLSGWHSLRGLAVQEGLHGLSPSYLLSLVKSEGVILLPAFVSTFSTRLPPVSRHSKALRAPDGRKWYAFSYLANGSIPTPNTQSASWNRTLGYVRRSVNSSPAAHLAPYSECCARWCSRRRCPGTVRCTSGERASLRRRRHEPKLLVPCLEGGLPGHGGRRGISFTTRHGRRSEAATTMDAGSWANGRTRLGWARLHAGQRHNRHAPLRLGSRSISHGKIYPGFAAFFAIFEVTRRMALQARVYARQSDAASGSNRSKHLPQVAYGLTLVSGGVVAGLAYEGIGRPFEAARHAVRLDRLTNTEPRSVVAVVSHKIREEGFFCLFRDAARGSANATTSGSAGSSTPSSAVYRRMYGLLRTLARVGPWGVGFLVYQAYESGNPT</sequence>
<gene>
    <name evidence="5" type="ORF">HMN09_00037700</name>
</gene>
<dbReference type="AlphaFoldDB" id="A0A8H6WM94"/>
<name>A0A8H6WM94_MYCCL</name>
<dbReference type="Proteomes" id="UP000613580">
    <property type="component" value="Unassembled WGS sequence"/>
</dbReference>
<keyword evidence="4" id="KW-0472">Membrane</keyword>
<organism evidence="5 6">
    <name type="scientific">Mycena chlorophos</name>
    <name type="common">Agaric fungus</name>
    <name type="synonym">Agaricus chlorophos</name>
    <dbReference type="NCBI Taxonomy" id="658473"/>
    <lineage>
        <taxon>Eukaryota</taxon>
        <taxon>Fungi</taxon>
        <taxon>Dikarya</taxon>
        <taxon>Basidiomycota</taxon>
        <taxon>Agaricomycotina</taxon>
        <taxon>Agaricomycetes</taxon>
        <taxon>Agaricomycetidae</taxon>
        <taxon>Agaricales</taxon>
        <taxon>Marasmiineae</taxon>
        <taxon>Mycenaceae</taxon>
        <taxon>Mycena</taxon>
    </lineage>
</organism>
<reference evidence="5" key="1">
    <citation type="submission" date="2020-05" db="EMBL/GenBank/DDBJ databases">
        <title>Mycena genomes resolve the evolution of fungal bioluminescence.</title>
        <authorList>
            <person name="Tsai I.J."/>
        </authorList>
    </citation>
    <scope>NUCLEOTIDE SEQUENCE</scope>
    <source>
        <strain evidence="5">110903Hualien_Pintung</strain>
    </source>
</reference>
<evidence type="ECO:0000256" key="3">
    <source>
        <dbReference type="ARBA" id="ARBA00022989"/>
    </source>
</evidence>
<comment type="caution">
    <text evidence="5">The sequence shown here is derived from an EMBL/GenBank/DDBJ whole genome shotgun (WGS) entry which is preliminary data.</text>
</comment>
<comment type="subcellular location">
    <subcellularLocation>
        <location evidence="1">Membrane</location>
    </subcellularLocation>
</comment>
<dbReference type="GO" id="GO:0016020">
    <property type="term" value="C:membrane"/>
    <property type="evidence" value="ECO:0007669"/>
    <property type="project" value="UniProtKB-SubCell"/>
</dbReference>
<dbReference type="Gene3D" id="1.50.40.10">
    <property type="entry name" value="Mitochondrial carrier domain"/>
    <property type="match status" value="1"/>
</dbReference>
<evidence type="ECO:0000313" key="6">
    <source>
        <dbReference type="Proteomes" id="UP000613580"/>
    </source>
</evidence>
<keyword evidence="3" id="KW-1133">Transmembrane helix</keyword>
<dbReference type="OrthoDB" id="3364892at2759"/>
<evidence type="ECO:0000256" key="1">
    <source>
        <dbReference type="ARBA" id="ARBA00004370"/>
    </source>
</evidence>
<evidence type="ECO:0008006" key="7">
    <source>
        <dbReference type="Google" id="ProtNLM"/>
    </source>
</evidence>
<evidence type="ECO:0000256" key="2">
    <source>
        <dbReference type="ARBA" id="ARBA00022692"/>
    </source>
</evidence>
<proteinExistence type="predicted"/>
<keyword evidence="6" id="KW-1185">Reference proteome</keyword>